<keyword evidence="3" id="KW-1185">Reference proteome</keyword>
<gene>
    <name evidence="2" type="ORF">EVOR1521_LOCUS23436</name>
</gene>
<feature type="region of interest" description="Disordered" evidence="1">
    <location>
        <begin position="508"/>
        <end position="541"/>
    </location>
</feature>
<sequence>MVVSLQEIATAQQGGGYTQLFFVHEEVAAHALVVQSVSTGFILCLPADAAPLEALQAAEGAGFPDLWGPYLEAVVAFAGQRGGAGRRQLNVVLIDMDASGQDLLFTELPSNVTDDAVVTFGTVRGHVVWPHGPSALQIARSFINAGGDRLEVYLTADERPAEDAQQDSVLAQLLQQQQSIQDMLAGMQSKVSAVSGLERRLAALEQKPATATPPAALPAAAPQMFAEAERVGLPSRAAERLMGLVGPAPRCKGDLGGTAAQRPLVSVDRAGAATAEDGSEADEEPVGEVPKVAATPDRVLAQLLQAQTKILQQLSVREFKERDPLTLLSGGSADDCDASGTKIAGVRGMAARQVLVNQFDRHPDQVVHAIRRRLAAARRHPEVVQPAAEQMYAHFKETVPLGNYKTLTYFSFLLCKAWEHAERGEGAALQATIGLGLCFAEQVAHEQGHTRLGWLLTGIPDPPFSQTEGRRAPRADLPHGQLSDPKWIATNLAFLRDCDSIAERTYRTHEAFRSTEPPAKSGGKGKQKKRQQAEAQGDGSQ</sequence>
<dbReference type="Proteomes" id="UP001178507">
    <property type="component" value="Unassembled WGS sequence"/>
</dbReference>
<dbReference type="AlphaFoldDB" id="A0AA36NFA1"/>
<evidence type="ECO:0000313" key="3">
    <source>
        <dbReference type="Proteomes" id="UP001178507"/>
    </source>
</evidence>
<proteinExistence type="predicted"/>
<name>A0AA36NFA1_9DINO</name>
<protein>
    <submittedName>
        <fullName evidence="2">Uncharacterized protein</fullName>
    </submittedName>
</protein>
<comment type="caution">
    <text evidence="2">The sequence shown here is derived from an EMBL/GenBank/DDBJ whole genome shotgun (WGS) entry which is preliminary data.</text>
</comment>
<accession>A0AA36NFA1</accession>
<evidence type="ECO:0000313" key="2">
    <source>
        <dbReference type="EMBL" id="CAJ1399998.1"/>
    </source>
</evidence>
<organism evidence="2 3">
    <name type="scientific">Effrenium voratum</name>
    <dbReference type="NCBI Taxonomy" id="2562239"/>
    <lineage>
        <taxon>Eukaryota</taxon>
        <taxon>Sar</taxon>
        <taxon>Alveolata</taxon>
        <taxon>Dinophyceae</taxon>
        <taxon>Suessiales</taxon>
        <taxon>Symbiodiniaceae</taxon>
        <taxon>Effrenium</taxon>
    </lineage>
</organism>
<feature type="region of interest" description="Disordered" evidence="1">
    <location>
        <begin position="270"/>
        <end position="289"/>
    </location>
</feature>
<evidence type="ECO:0000256" key="1">
    <source>
        <dbReference type="SAM" id="MobiDB-lite"/>
    </source>
</evidence>
<feature type="compositionally biased region" description="Acidic residues" evidence="1">
    <location>
        <begin position="277"/>
        <end position="286"/>
    </location>
</feature>
<dbReference type="EMBL" id="CAUJNA010003355">
    <property type="protein sequence ID" value="CAJ1399998.1"/>
    <property type="molecule type" value="Genomic_DNA"/>
</dbReference>
<reference evidence="2" key="1">
    <citation type="submission" date="2023-08" db="EMBL/GenBank/DDBJ databases">
        <authorList>
            <person name="Chen Y."/>
            <person name="Shah S."/>
            <person name="Dougan E. K."/>
            <person name="Thang M."/>
            <person name="Chan C."/>
        </authorList>
    </citation>
    <scope>NUCLEOTIDE SEQUENCE</scope>
</reference>